<dbReference type="EnsemblMetazoa" id="Aqu2.1.20251_001">
    <property type="protein sequence ID" value="Aqu2.1.20251_001"/>
    <property type="gene ID" value="Aqu2.1.20251"/>
</dbReference>
<dbReference type="InParanoid" id="A0A1X7TXQ3"/>
<protein>
    <submittedName>
        <fullName evidence="1">Uncharacterized protein</fullName>
    </submittedName>
</protein>
<name>A0A1X7TXQ3_AMPQE</name>
<reference evidence="1" key="1">
    <citation type="submission" date="2017-05" db="UniProtKB">
        <authorList>
            <consortium name="EnsemblMetazoa"/>
        </authorList>
    </citation>
    <scope>IDENTIFICATION</scope>
</reference>
<accession>A0A1X7TXQ3</accession>
<dbReference type="PANTHER" id="PTHR38681">
    <property type="entry name" value="RETROVIRUS-RELATED POL POLYPROTEIN FROM TRANSPOSON 412-LIKE PROTEIN-RELATED"/>
    <property type="match status" value="1"/>
</dbReference>
<sequence>MSTLCDTPPRAPTPCKSFVDNSLSSAFYVFIRRDSVQKHLEQPYDGPFKVLSCTDKYYIVDVNGKQDTVTIYQLKAAHSDNTCSLSYLLSNPSF</sequence>
<dbReference type="AlphaFoldDB" id="A0A1X7TXQ3"/>
<proteinExistence type="predicted"/>
<dbReference type="PANTHER" id="PTHR38681:SF1">
    <property type="entry name" value="RETROVIRUS-RELATED POL POLYPROTEIN FROM TRANSPOSON 412-LIKE PROTEIN"/>
    <property type="match status" value="1"/>
</dbReference>
<organism evidence="1">
    <name type="scientific">Amphimedon queenslandica</name>
    <name type="common">Sponge</name>
    <dbReference type="NCBI Taxonomy" id="400682"/>
    <lineage>
        <taxon>Eukaryota</taxon>
        <taxon>Metazoa</taxon>
        <taxon>Porifera</taxon>
        <taxon>Demospongiae</taxon>
        <taxon>Heteroscleromorpha</taxon>
        <taxon>Haplosclerida</taxon>
        <taxon>Niphatidae</taxon>
        <taxon>Amphimedon</taxon>
    </lineage>
</organism>
<evidence type="ECO:0000313" key="1">
    <source>
        <dbReference type="EnsemblMetazoa" id="Aqu2.1.20251_001"/>
    </source>
</evidence>